<dbReference type="EMBL" id="CM055092">
    <property type="protein sequence ID" value="KAJ7568125.1"/>
    <property type="molecule type" value="Genomic_DNA"/>
</dbReference>
<reference evidence="2" key="1">
    <citation type="journal article" date="2024" name="Proc. Natl. Acad. Sci. U.S.A.">
        <title>Extraordinary preservation of gene collinearity over three hundred million years revealed in homosporous lycophytes.</title>
        <authorList>
            <person name="Li C."/>
            <person name="Wickell D."/>
            <person name="Kuo L.Y."/>
            <person name="Chen X."/>
            <person name="Nie B."/>
            <person name="Liao X."/>
            <person name="Peng D."/>
            <person name="Ji J."/>
            <person name="Jenkins J."/>
            <person name="Williams M."/>
            <person name="Shu S."/>
            <person name="Plott C."/>
            <person name="Barry K."/>
            <person name="Rajasekar S."/>
            <person name="Grimwood J."/>
            <person name="Han X."/>
            <person name="Sun S."/>
            <person name="Hou Z."/>
            <person name="He W."/>
            <person name="Dai G."/>
            <person name="Sun C."/>
            <person name="Schmutz J."/>
            <person name="Leebens-Mack J.H."/>
            <person name="Li F.W."/>
            <person name="Wang L."/>
        </authorList>
    </citation>
    <scope>NUCLEOTIDE SEQUENCE [LARGE SCALE GENOMIC DNA]</scope>
    <source>
        <strain evidence="2">cv. PW_Plant_1</strain>
    </source>
</reference>
<comment type="caution">
    <text evidence="1">The sequence shown here is derived from an EMBL/GenBank/DDBJ whole genome shotgun (WGS) entry which is preliminary data.</text>
</comment>
<name>A0ACC2ENS4_DIPCM</name>
<sequence length="172" mass="19760">MRLPWRLSMLDSPFERVPVVFGGDFRQILPVVPRGNRAQIVNASLKCSRLWKHMEVHKLTKNMPVMGVEGGDKDEQLRFADYLLSVGDGREPTFMHHDLDLISLQEGMCVRTRDVGELISFTFHDVARHFKDVEFLRSRAILTPLNKYVDEINARVVEQLPGDIFTFYSAGN</sequence>
<accession>A0ACC2ENS4</accession>
<dbReference type="Proteomes" id="UP001162992">
    <property type="component" value="Chromosome 1"/>
</dbReference>
<organism evidence="1 2">
    <name type="scientific">Diphasiastrum complanatum</name>
    <name type="common">Issler's clubmoss</name>
    <name type="synonym">Lycopodium complanatum</name>
    <dbReference type="NCBI Taxonomy" id="34168"/>
    <lineage>
        <taxon>Eukaryota</taxon>
        <taxon>Viridiplantae</taxon>
        <taxon>Streptophyta</taxon>
        <taxon>Embryophyta</taxon>
        <taxon>Tracheophyta</taxon>
        <taxon>Lycopodiopsida</taxon>
        <taxon>Lycopodiales</taxon>
        <taxon>Lycopodiaceae</taxon>
        <taxon>Lycopodioideae</taxon>
        <taxon>Diphasiastrum</taxon>
    </lineage>
</organism>
<evidence type="ECO:0000313" key="2">
    <source>
        <dbReference type="Proteomes" id="UP001162992"/>
    </source>
</evidence>
<keyword evidence="2" id="KW-1185">Reference proteome</keyword>
<gene>
    <name evidence="1" type="ORF">O6H91_01G019500</name>
</gene>
<protein>
    <submittedName>
        <fullName evidence="1">Uncharacterized protein</fullName>
    </submittedName>
</protein>
<evidence type="ECO:0000313" key="1">
    <source>
        <dbReference type="EMBL" id="KAJ7568125.1"/>
    </source>
</evidence>
<proteinExistence type="predicted"/>